<keyword evidence="3" id="KW-1185">Reference proteome</keyword>
<dbReference type="Proteomes" id="UP000712080">
    <property type="component" value="Unassembled WGS sequence"/>
</dbReference>
<keyword evidence="1" id="KW-1133">Transmembrane helix</keyword>
<gene>
    <name evidence="2" type="ORF">G6047_10685</name>
</gene>
<feature type="transmembrane region" description="Helical" evidence="1">
    <location>
        <begin position="79"/>
        <end position="102"/>
    </location>
</feature>
<organism evidence="2 3">
    <name type="scientific">Flavobacterium silvaticum</name>
    <dbReference type="NCBI Taxonomy" id="1852020"/>
    <lineage>
        <taxon>Bacteria</taxon>
        <taxon>Pseudomonadati</taxon>
        <taxon>Bacteroidota</taxon>
        <taxon>Flavobacteriia</taxon>
        <taxon>Flavobacteriales</taxon>
        <taxon>Flavobacteriaceae</taxon>
        <taxon>Flavobacterium</taxon>
    </lineage>
</organism>
<dbReference type="AlphaFoldDB" id="A0A972JIP6"/>
<evidence type="ECO:0000313" key="2">
    <source>
        <dbReference type="EMBL" id="NMH28498.1"/>
    </source>
</evidence>
<feature type="transmembrane region" description="Helical" evidence="1">
    <location>
        <begin position="45"/>
        <end position="67"/>
    </location>
</feature>
<feature type="transmembrane region" description="Helical" evidence="1">
    <location>
        <begin position="12"/>
        <end position="33"/>
    </location>
</feature>
<accession>A0A972JIP6</accession>
<sequence length="138" mass="16117">MKKSQIIRRSALEFCVVLLVFNLINFTLFIIFQSVNDWELFSYNLFGSILVYFIFFLTSVLRSLIFSTTNFLLKIIGDLLFLELSFMIAAGGSLLYHILFYAISDENYILFFYPICLIGIRILWNIQSPKNKNPSLEN</sequence>
<dbReference type="RefSeq" id="WP_169527610.1">
    <property type="nucleotide sequence ID" value="NZ_JAAMPU010000106.1"/>
</dbReference>
<evidence type="ECO:0000256" key="1">
    <source>
        <dbReference type="SAM" id="Phobius"/>
    </source>
</evidence>
<name>A0A972JIP6_9FLAO</name>
<comment type="caution">
    <text evidence="2">The sequence shown here is derived from an EMBL/GenBank/DDBJ whole genome shotgun (WGS) entry which is preliminary data.</text>
</comment>
<keyword evidence="1" id="KW-0812">Transmembrane</keyword>
<evidence type="ECO:0000313" key="3">
    <source>
        <dbReference type="Proteomes" id="UP000712080"/>
    </source>
</evidence>
<feature type="transmembrane region" description="Helical" evidence="1">
    <location>
        <begin position="108"/>
        <end position="126"/>
    </location>
</feature>
<keyword evidence="1" id="KW-0472">Membrane</keyword>
<reference evidence="2" key="1">
    <citation type="submission" date="2020-02" db="EMBL/GenBank/DDBJ databases">
        <title>Flavobacterium sp. genome.</title>
        <authorList>
            <person name="Jung H.S."/>
            <person name="Baek J.H."/>
            <person name="Jeon C.O."/>
        </authorList>
    </citation>
    <scope>NUCLEOTIDE SEQUENCE</scope>
    <source>
        <strain evidence="2">SE-s28</strain>
    </source>
</reference>
<dbReference type="EMBL" id="JAAMPU010000106">
    <property type="protein sequence ID" value="NMH28498.1"/>
    <property type="molecule type" value="Genomic_DNA"/>
</dbReference>
<protein>
    <submittedName>
        <fullName evidence="2">Uncharacterized protein</fullName>
    </submittedName>
</protein>
<proteinExistence type="predicted"/>